<accession>A0ACC3BDU3</accession>
<reference evidence="1 2" key="1">
    <citation type="journal article" date="2023" name="ACS Omega">
        <title>Identification of the Neoaspergillic Acid Biosynthesis Gene Cluster by Establishing an In Vitro CRISPR-Ribonucleoprotein Genetic System in Aspergillus melleus.</title>
        <authorList>
            <person name="Yuan B."/>
            <person name="Grau M.F."/>
            <person name="Murata R.M."/>
            <person name="Torok T."/>
            <person name="Venkateswaran K."/>
            <person name="Stajich J.E."/>
            <person name="Wang C.C.C."/>
        </authorList>
    </citation>
    <scope>NUCLEOTIDE SEQUENCE [LARGE SCALE GENOMIC DNA]</scope>
    <source>
        <strain evidence="1 2">IMV 1140</strain>
    </source>
</reference>
<proteinExistence type="predicted"/>
<name>A0ACC3BDU3_9EURO</name>
<sequence>MSDIEPSWGKNPRQTPVNLTNFSFKEYRTLKDEILQFLSGGPCFLAALQTLNSSGPYYAKGYKVDPKSKDDRGFTPLHYAACKGYTDVVQYLIDIGADVNSYSDHGVSALSCAAMYAHEEVVRVLCDRGANVNSADFVYHQTPLIFAVIGCDEFVVRMILQKGALVDVEDKSGRTALGRAADQGKEAIAKILYQAIIGDPNVLSRHHSLYGKKPLSENGRALMAGIVGQHRR</sequence>
<evidence type="ECO:0000313" key="2">
    <source>
        <dbReference type="Proteomes" id="UP001177260"/>
    </source>
</evidence>
<dbReference type="EMBL" id="JAOPJF010000007">
    <property type="protein sequence ID" value="KAK1148476.1"/>
    <property type="molecule type" value="Genomic_DNA"/>
</dbReference>
<evidence type="ECO:0000313" key="1">
    <source>
        <dbReference type="EMBL" id="KAK1148476.1"/>
    </source>
</evidence>
<keyword evidence="2" id="KW-1185">Reference proteome</keyword>
<organism evidence="1 2">
    <name type="scientific">Aspergillus melleus</name>
    <dbReference type="NCBI Taxonomy" id="138277"/>
    <lineage>
        <taxon>Eukaryota</taxon>
        <taxon>Fungi</taxon>
        <taxon>Dikarya</taxon>
        <taxon>Ascomycota</taxon>
        <taxon>Pezizomycotina</taxon>
        <taxon>Eurotiomycetes</taxon>
        <taxon>Eurotiomycetidae</taxon>
        <taxon>Eurotiales</taxon>
        <taxon>Aspergillaceae</taxon>
        <taxon>Aspergillus</taxon>
        <taxon>Aspergillus subgen. Circumdati</taxon>
    </lineage>
</organism>
<comment type="caution">
    <text evidence="1">The sequence shown here is derived from an EMBL/GenBank/DDBJ whole genome shotgun (WGS) entry which is preliminary data.</text>
</comment>
<protein>
    <submittedName>
        <fullName evidence="1">Uncharacterized protein</fullName>
    </submittedName>
</protein>
<gene>
    <name evidence="1" type="ORF">N8T08_009481</name>
</gene>
<dbReference type="Proteomes" id="UP001177260">
    <property type="component" value="Unassembled WGS sequence"/>
</dbReference>